<evidence type="ECO:0000256" key="10">
    <source>
        <dbReference type="RuleBase" id="RU366018"/>
    </source>
</evidence>
<dbReference type="GO" id="GO:0071596">
    <property type="term" value="P:ubiquitin-dependent protein catabolic process via the N-end rule pathway"/>
    <property type="evidence" value="ECO:0000318"/>
    <property type="project" value="GO_Central"/>
</dbReference>
<dbReference type="InterPro" id="IPR039164">
    <property type="entry name" value="UBR1-like"/>
</dbReference>
<evidence type="ECO:0000256" key="2">
    <source>
        <dbReference type="ARBA" id="ARBA00004906"/>
    </source>
</evidence>
<dbReference type="eggNOG" id="KOG1140">
    <property type="taxonomic scope" value="Eukaryota"/>
</dbReference>
<keyword evidence="4 10" id="KW-0479">Metal-binding</keyword>
<feature type="compositionally biased region" description="Polar residues" evidence="11">
    <location>
        <begin position="2004"/>
        <end position="2019"/>
    </location>
</feature>
<dbReference type="OMA" id="NDIVWVC"/>
<feature type="compositionally biased region" description="Basic and acidic residues" evidence="11">
    <location>
        <begin position="662"/>
        <end position="672"/>
    </location>
</feature>
<keyword evidence="3 10" id="KW-0808">Transferase</keyword>
<dbReference type="InterPro" id="IPR003126">
    <property type="entry name" value="Znf_UBR"/>
</dbReference>
<feature type="region of interest" description="Disordered" evidence="11">
    <location>
        <begin position="1971"/>
        <end position="2065"/>
    </location>
</feature>
<dbReference type="InParanoid" id="B8C4U6"/>
<feature type="region of interest" description="Disordered" evidence="11">
    <location>
        <begin position="691"/>
        <end position="710"/>
    </location>
</feature>
<evidence type="ECO:0000256" key="5">
    <source>
        <dbReference type="ARBA" id="ARBA00022771"/>
    </source>
</evidence>
<evidence type="ECO:0000256" key="4">
    <source>
        <dbReference type="ARBA" id="ARBA00022723"/>
    </source>
</evidence>
<dbReference type="PaxDb" id="35128-Thaps22947"/>
<dbReference type="KEGG" id="tps:THAPSDRAFT_22947"/>
<proteinExistence type="inferred from homology"/>
<keyword evidence="6 10" id="KW-0833">Ubl conjugation pathway</keyword>
<evidence type="ECO:0000313" key="13">
    <source>
        <dbReference type="EMBL" id="EED91011.1"/>
    </source>
</evidence>
<feature type="region of interest" description="Disordered" evidence="11">
    <location>
        <begin position="634"/>
        <end position="681"/>
    </location>
</feature>
<dbReference type="HOGENOM" id="CLU_226220_0_0_1"/>
<keyword evidence="7 10" id="KW-0862">Zinc</keyword>
<evidence type="ECO:0000256" key="6">
    <source>
        <dbReference type="ARBA" id="ARBA00022786"/>
    </source>
</evidence>
<dbReference type="Proteomes" id="UP000001449">
    <property type="component" value="Chromosome 6"/>
</dbReference>
<evidence type="ECO:0000256" key="1">
    <source>
        <dbReference type="ARBA" id="ARBA00000900"/>
    </source>
</evidence>
<feature type="region of interest" description="Disordered" evidence="11">
    <location>
        <begin position="338"/>
        <end position="385"/>
    </location>
</feature>
<dbReference type="STRING" id="35128.B8C4U6"/>
<feature type="compositionally biased region" description="Basic and acidic residues" evidence="11">
    <location>
        <begin position="1986"/>
        <end position="2001"/>
    </location>
</feature>
<dbReference type="FunFam" id="2.10.110.30:FF:000002">
    <property type="entry name" value="Putative e3 ubiquitin-protein ligase ubr3"/>
    <property type="match status" value="1"/>
</dbReference>
<evidence type="ECO:0000256" key="3">
    <source>
        <dbReference type="ARBA" id="ARBA00022679"/>
    </source>
</evidence>
<dbReference type="Pfam" id="PF18995">
    <property type="entry name" value="PRT6_C"/>
    <property type="match status" value="1"/>
</dbReference>
<comment type="catalytic activity">
    <reaction evidence="1 10">
        <text>S-ubiquitinyl-[E2 ubiquitin-conjugating enzyme]-L-cysteine + [acceptor protein]-L-lysine = [E2 ubiquitin-conjugating enzyme]-L-cysteine + N(6)-ubiquitinyl-[acceptor protein]-L-lysine.</text>
        <dbReference type="EC" id="2.3.2.27"/>
    </reaction>
</comment>
<evidence type="ECO:0000256" key="7">
    <source>
        <dbReference type="ARBA" id="ARBA00022833"/>
    </source>
</evidence>
<reference evidence="13 14" key="1">
    <citation type="journal article" date="2004" name="Science">
        <title>The genome of the diatom Thalassiosira pseudonana: ecology, evolution, and metabolism.</title>
        <authorList>
            <person name="Armbrust E.V."/>
            <person name="Berges J.A."/>
            <person name="Bowler C."/>
            <person name="Green B.R."/>
            <person name="Martinez D."/>
            <person name="Putnam N.H."/>
            <person name="Zhou S."/>
            <person name="Allen A.E."/>
            <person name="Apt K.E."/>
            <person name="Bechner M."/>
            <person name="Brzezinski M.A."/>
            <person name="Chaal B.K."/>
            <person name="Chiovitti A."/>
            <person name="Davis A.K."/>
            <person name="Demarest M.S."/>
            <person name="Detter J.C."/>
            <person name="Glavina T."/>
            <person name="Goodstein D."/>
            <person name="Hadi M.Z."/>
            <person name="Hellsten U."/>
            <person name="Hildebrand M."/>
            <person name="Jenkins B.D."/>
            <person name="Jurka J."/>
            <person name="Kapitonov V.V."/>
            <person name="Kroger N."/>
            <person name="Lau W.W."/>
            <person name="Lane T.W."/>
            <person name="Larimer F.W."/>
            <person name="Lippmeier J.C."/>
            <person name="Lucas S."/>
            <person name="Medina M."/>
            <person name="Montsant A."/>
            <person name="Obornik M."/>
            <person name="Parker M.S."/>
            <person name="Palenik B."/>
            <person name="Pazour G.J."/>
            <person name="Richardson P.M."/>
            <person name="Rynearson T.A."/>
            <person name="Saito M.A."/>
            <person name="Schwartz D.C."/>
            <person name="Thamatrakoln K."/>
            <person name="Valentin K."/>
            <person name="Vardi A."/>
            <person name="Wilkerson F.P."/>
            <person name="Rokhsar D.S."/>
        </authorList>
    </citation>
    <scope>NUCLEOTIDE SEQUENCE [LARGE SCALE GENOMIC DNA]</scope>
    <source>
        <strain evidence="13 14">CCMP1335</strain>
    </source>
</reference>
<dbReference type="EMBL" id="CM000643">
    <property type="protein sequence ID" value="EED91011.1"/>
    <property type="molecule type" value="Genomic_DNA"/>
</dbReference>
<feature type="compositionally biased region" description="Low complexity" evidence="11">
    <location>
        <begin position="2045"/>
        <end position="2054"/>
    </location>
</feature>
<dbReference type="CDD" id="cd16483">
    <property type="entry name" value="RING-H2_UBR3"/>
    <property type="match status" value="1"/>
</dbReference>
<comment type="function">
    <text evidence="10">Ubiquitin ligase protein which is a component of the N-end rule pathway. Recognizes and binds to proteins bearing specific N-terminal residues that are destabilizing according to the N-end rule, leading to their ubiquitination and subsequent degradation.</text>
</comment>
<dbReference type="Gene3D" id="2.10.110.30">
    <property type="match status" value="1"/>
</dbReference>
<evidence type="ECO:0000259" key="12">
    <source>
        <dbReference type="PROSITE" id="PS51157"/>
    </source>
</evidence>
<dbReference type="InterPro" id="IPR044046">
    <property type="entry name" value="E3_ligase_UBR-like_C"/>
</dbReference>
<keyword evidence="14" id="KW-1185">Reference proteome</keyword>
<name>B8C4U6_THAPS</name>
<feature type="region of interest" description="Disordered" evidence="11">
    <location>
        <begin position="718"/>
        <end position="818"/>
    </location>
</feature>
<keyword evidence="5 10" id="KW-0863">Zinc-finger</keyword>
<dbReference type="PANTHER" id="PTHR21497">
    <property type="entry name" value="UBIQUITIN LIGASE E3 ALPHA-RELATED"/>
    <property type="match status" value="1"/>
</dbReference>
<organism evidence="13 14">
    <name type="scientific">Thalassiosira pseudonana</name>
    <name type="common">Marine diatom</name>
    <name type="synonym">Cyclotella nana</name>
    <dbReference type="NCBI Taxonomy" id="35128"/>
    <lineage>
        <taxon>Eukaryota</taxon>
        <taxon>Sar</taxon>
        <taxon>Stramenopiles</taxon>
        <taxon>Ochrophyta</taxon>
        <taxon>Bacillariophyta</taxon>
        <taxon>Coscinodiscophyceae</taxon>
        <taxon>Thalassiosirophycidae</taxon>
        <taxon>Thalassiosirales</taxon>
        <taxon>Thalassiosiraceae</taxon>
        <taxon>Thalassiosira</taxon>
    </lineage>
</organism>
<dbReference type="GO" id="GO:0000151">
    <property type="term" value="C:ubiquitin ligase complex"/>
    <property type="evidence" value="ECO:0000318"/>
    <property type="project" value="GO_Central"/>
</dbReference>
<feature type="region of interest" description="Disordered" evidence="11">
    <location>
        <begin position="1"/>
        <end position="42"/>
    </location>
</feature>
<comment type="similarity">
    <text evidence="8 10">Belongs to the E3 ubiquitin-protein ligase UBR1-like family.</text>
</comment>
<dbReference type="RefSeq" id="XP_002290904.1">
    <property type="nucleotide sequence ID" value="XM_002290868.1"/>
</dbReference>
<protein>
    <recommendedName>
        <fullName evidence="10">E3 ubiquitin-protein ligase</fullName>
        <ecNumber evidence="10">2.3.2.27</ecNumber>
    </recommendedName>
</protein>
<dbReference type="eggNOG" id="KOG1139">
    <property type="taxonomic scope" value="Eukaryota"/>
</dbReference>
<dbReference type="PROSITE" id="PS51157">
    <property type="entry name" value="ZF_UBR"/>
    <property type="match status" value="1"/>
</dbReference>
<feature type="compositionally biased region" description="Basic residues" evidence="11">
    <location>
        <begin position="19"/>
        <end position="28"/>
    </location>
</feature>
<dbReference type="GeneID" id="7446385"/>
<dbReference type="EC" id="2.3.2.27" evidence="10"/>
<feature type="compositionally biased region" description="Low complexity" evidence="11">
    <location>
        <begin position="370"/>
        <end position="383"/>
    </location>
</feature>
<dbReference type="SMART" id="SM00396">
    <property type="entry name" value="ZnF_UBR1"/>
    <property type="match status" value="1"/>
</dbReference>
<feature type="compositionally biased region" description="Polar residues" evidence="11">
    <location>
        <begin position="2055"/>
        <end position="2065"/>
    </location>
</feature>
<dbReference type="GO" id="GO:0008270">
    <property type="term" value="F:zinc ion binding"/>
    <property type="evidence" value="ECO:0007669"/>
    <property type="project" value="UniProtKB-UniRule"/>
</dbReference>
<dbReference type="UniPathway" id="UPA00143"/>
<dbReference type="GO" id="GO:0061630">
    <property type="term" value="F:ubiquitin protein ligase activity"/>
    <property type="evidence" value="ECO:0000318"/>
    <property type="project" value="GO_Central"/>
</dbReference>
<evidence type="ECO:0000256" key="8">
    <source>
        <dbReference type="ARBA" id="ARBA00046341"/>
    </source>
</evidence>
<evidence type="ECO:0000256" key="9">
    <source>
        <dbReference type="PROSITE-ProRule" id="PRU00508"/>
    </source>
</evidence>
<feature type="region of interest" description="Disordered" evidence="11">
    <location>
        <begin position="1726"/>
        <end position="1752"/>
    </location>
</feature>
<feature type="region of interest" description="Disordered" evidence="11">
    <location>
        <begin position="152"/>
        <end position="221"/>
    </location>
</feature>
<feature type="zinc finger region" description="UBR-type" evidence="9">
    <location>
        <begin position="511"/>
        <end position="582"/>
    </location>
</feature>
<feature type="compositionally biased region" description="Basic and acidic residues" evidence="11">
    <location>
        <begin position="801"/>
        <end position="813"/>
    </location>
</feature>
<feature type="domain" description="UBR-type" evidence="12">
    <location>
        <begin position="511"/>
        <end position="582"/>
    </location>
</feature>
<evidence type="ECO:0000256" key="11">
    <source>
        <dbReference type="SAM" id="MobiDB-lite"/>
    </source>
</evidence>
<dbReference type="CDD" id="cd19673">
    <property type="entry name" value="UBR-box_UBR3"/>
    <property type="match status" value="1"/>
</dbReference>
<sequence>MSISDNEDLDTKPPALKSPPRRVRHRHGSQGSSEEGESLKEQYIKLSKEEQIEISYQRASALLSEDESGGGERERNGEIVLIPSLVSLSKDFFLPIMSSSSSTAVTTPTTTRAMPSVNFGIAANAASPASFPELTVAPTSMATESSLAAVSSSSAGSSSAIGTTPYQLPMLKPREKSSGMEGGGGGGFSLLATKMQQQQPQRRRRPATPPIGPQGAPIPSHIYDDDFIRITTPGIRRNAPISNSMDICSGNVSTALSNNTCNLTTLAPPASPNRVSSLNLNNDAVGLGSASGRLGERLLSNVQLQEQQQQTLQVQHINAVQSLEDAVTRLEIRLKDSEKKNAHAHGTLGGAGRVSGGAPNTPSRGGVNMSNNLTSSTPTTPNNANQQQVFSRHDIDELESYTITQLAEIMLHPPTAMIRSEGGDRFLWEEDASSDVNIRGGVESKENGPEEDVTMDEGNDEENASNQLLLPIQSTATQQQKYPITARTSRYPNSQMAHLSIASLGLSIPRRVCQHPFKRNDIVWVCRTCQSDETCVLCHDCFSHSNHEGHDVAFYHAQAGGCCDCGDADAWDPAGFCSNHGGPNGRGAPPGTAVAAAEPSVCGGVHAAADFLVRVVEEGVEGGYKRANPLLFASGEKKKTGGGGKLGARSDSSLPAYYEESDGGRGRREQQTRRRANSLTRRNTVADVEIAGAERMDTVESGDDEVGGKDNQIATAMSTSSLSELNNNEDKYSLSRSGSVPTTPTPLHELQFDPAAASSSKRWSVDGNSAVDDNKNNSSSDTFDPEAASTSKSASPLRSIANEKARFPEEKTPARALGDLGREQHGLFLVLHADDIHLGSRSPTEVLDALKELYSNPGGGQRSDAAGTSSSVGGNGWQPLPTSNSRLARLRPQPYRREGETSHGRHSVFRAPHAGALLNKIVRLIQNNGDLIVWGTQELLAECGDVIARCWRDGDPTSSSLIGAAMLNRAKILTDRGLVCSIKTRQNLRNEQRANAVIKLIASLAESCDPLCDQVATGISGRGVSSTLPPLVRADLKLPFKFTCSDPHAWHGLLLTLLAQPSFKAALAEAYCDTYTTSCRIYSRGVGILDRSVFTLSVQFLNRGNRSILESFSLASFVPGSPGSPLPAGASSEMLLDSNNRDNESSSLAAALLALLGYFGGDEDNIFFDLDSQVNDILGGISAGGGDSRHHGRSSIARGEHEGNVDNRISEFVKRTSALVHPTLDPLHPLLQHRRYSPCISDLKCVLNVKGISRHFASLPVSPSSFCALDDWIKTLALAQNMDGQMWRSWTQGHVETEPKGWVGAFNASISLGSLFERLLNWEDSDPSAISITDCITPVRLLSCVELTHYILTTGLHRWQRCEMLTYRPTPAASPDLYVTIHALCPASLPVSTVASSHGSVLAMAALPLSQIQTWSFHLPLHRFVAACIRELSRRTAESAGGINELLQMFIPEGDTIDDDRSQLRLNALLFRGLMEFPTIVLTRAAQIRAGLWRRNGPGMSDQGECRFVLLRCIDECSELFRATLLPSIARFRHHSNSVCVALSCIANVGKCKRCNGYTTCWFELCGYWNVKAGELIASSLWHLRLSWIPSKDSATSISLVEEFLHLVIILITEMPSPPPQCNEDRATEAKQRLKREVIHRLASGPKTHSEMAEVHHVLPQRDNLVLCEEGKQINPDDASGAALEASLSEVAVRKCRLGDADQWELRKWAWNEYDPAFNHISVRAHQRATELRPKPSSNDSPSPYAPRPAPAHASFKRLRRDLTSDSCVLASTYRVLHVHCFQVDSPKPLKGLRGKEMYGKDIRSETTLARAIHILTLGAYTWEENATTTSWRDFGGGDIGSVFHDRPNTSAPSVSDWVEKALMRKPDDIMCSRWYVGEESALMLLKRLAYSFEGGSTMDLSLKSGARWLCDFAAKWNDTATSVCKGPSLSTKNGSEDAVDNQDDRKKLAKARQQAAMAKMKAQMARFAETVAPPSQSFEDDDRMCDEVESRSSSRERSGSVEHFSNISTPIRNRSDSMGTELHTMDLGSPGEFILTSPPPPSSSPYTPHTPRSGCSTPSGDTQTAGIRLLDERPRCIICGTDNDSAQTRGVGGKKESGEAQDKALSLCGFVQASTVAKGGGGIPPPHRASDSEHYLRQHVGVHVQFCSHAIHASCCEAYLKTSYQREDRFTDRLEGGRRREFRCPLCQRLSNCLIPFIDVGADWIEAPTSSASELEGLKAEEDEMALDADSDTNESTLHEFLSTSKWWAAKNDEGFVWDGHCSFSSPKENGVTKLASPRLPILSSPRRSLKRVQQAFGKKELISAWNSVLRTPRFVNRCAHGLASDRVSNHLAFPTLDTDTTRQSEAAGVTDVWRKFMDQVSDQSQKADAKRVEVDDLQKDFGEFRHYLTEKAVYNTINRAAGKDMLDWPMCISNTTLSDERRQELSREKLVSKLLFTIQAFTYSCCSEAAESRRLFLQESATSKEGSNGTGALLTKFGIDSICDGLILLPEPTATVDGGCQPFDGRLGKLRYLGLALMAATSPVSREIIQLGISFPFSQSKTSDPFDFDEHLRETEKRVPVVFPILVSHVLTHTTSALVAVAGRARAEEGSLSIDSVVDDCRNFMKLGLIARVTQCLLAHLMPDPTRKDDVSETNMSLVVQSMISQKSMEESRDEQEWTLSCLAILRTIFSRVETQSAPTSRDSPTDIFTTQASQVLLAIGAAKIEAVAFLKDLSLISQMLIPNIHATKLASLTVASTMTVNSLMALLGIESVRDMLKSDLTRQIVQSWYSEATERKGSQLEVPRIFHGTTWPLAPSGEEQGTNDGLPSRSLPLLGCCGSSSPRHSSLGEASSSRISCLPKSYTDLYAELGAMCPDSDQTAICLVCGEVLDASGKGECTKHAFKCGGGAGIFFLLQECVGLIIHGVKAAYIHSPYVDSHGETPQYRGRPLNLDADRYSLLQMLWSGHGVREKVVAERGTTRQVIIPNFH</sequence>
<accession>B8C4U6</accession>
<feature type="region of interest" description="Disordered" evidence="11">
    <location>
        <begin position="853"/>
        <end position="890"/>
    </location>
</feature>
<dbReference type="Pfam" id="PF02207">
    <property type="entry name" value="zf-UBR"/>
    <property type="match status" value="1"/>
</dbReference>
<dbReference type="PANTHER" id="PTHR21497:SF24">
    <property type="entry name" value="E3 UBIQUITIN-PROTEIN LIGASE UBR1"/>
    <property type="match status" value="1"/>
</dbReference>
<dbReference type="GO" id="GO:0005737">
    <property type="term" value="C:cytoplasm"/>
    <property type="evidence" value="ECO:0000318"/>
    <property type="project" value="GO_Central"/>
</dbReference>
<dbReference type="GO" id="GO:0016567">
    <property type="term" value="P:protein ubiquitination"/>
    <property type="evidence" value="ECO:0000318"/>
    <property type="project" value="GO_Central"/>
</dbReference>
<comment type="pathway">
    <text evidence="2 10">Protein modification; protein ubiquitination.</text>
</comment>
<feature type="compositionally biased region" description="Acidic residues" evidence="11">
    <location>
        <begin position="449"/>
        <end position="459"/>
    </location>
</feature>
<evidence type="ECO:0000313" key="14">
    <source>
        <dbReference type="Proteomes" id="UP000001449"/>
    </source>
</evidence>
<feature type="region of interest" description="Disordered" evidence="11">
    <location>
        <begin position="439"/>
        <end position="459"/>
    </location>
</feature>
<feature type="compositionally biased region" description="Polar residues" evidence="11">
    <location>
        <begin position="776"/>
        <end position="796"/>
    </location>
</feature>
<gene>
    <name evidence="13" type="ORF">THAPSDRAFT_22947</name>
</gene>
<reference evidence="13 14" key="2">
    <citation type="journal article" date="2008" name="Nature">
        <title>The Phaeodactylum genome reveals the evolutionary history of diatom genomes.</title>
        <authorList>
            <person name="Bowler C."/>
            <person name="Allen A.E."/>
            <person name="Badger J.H."/>
            <person name="Grimwood J."/>
            <person name="Jabbari K."/>
            <person name="Kuo A."/>
            <person name="Maheswari U."/>
            <person name="Martens C."/>
            <person name="Maumus F."/>
            <person name="Otillar R.P."/>
            <person name="Rayko E."/>
            <person name="Salamov A."/>
            <person name="Vandepoele K."/>
            <person name="Beszteri B."/>
            <person name="Gruber A."/>
            <person name="Heijde M."/>
            <person name="Katinka M."/>
            <person name="Mock T."/>
            <person name="Valentin K."/>
            <person name="Verret F."/>
            <person name="Berges J.A."/>
            <person name="Brownlee C."/>
            <person name="Cadoret J.P."/>
            <person name="Chiovitti A."/>
            <person name="Choi C.J."/>
            <person name="Coesel S."/>
            <person name="De Martino A."/>
            <person name="Detter J.C."/>
            <person name="Durkin C."/>
            <person name="Falciatore A."/>
            <person name="Fournet J."/>
            <person name="Haruta M."/>
            <person name="Huysman M.J."/>
            <person name="Jenkins B.D."/>
            <person name="Jiroutova K."/>
            <person name="Jorgensen R.E."/>
            <person name="Joubert Y."/>
            <person name="Kaplan A."/>
            <person name="Kroger N."/>
            <person name="Kroth P.G."/>
            <person name="La Roche J."/>
            <person name="Lindquist E."/>
            <person name="Lommer M."/>
            <person name="Martin-Jezequel V."/>
            <person name="Lopez P.J."/>
            <person name="Lucas S."/>
            <person name="Mangogna M."/>
            <person name="McGinnis K."/>
            <person name="Medlin L.K."/>
            <person name="Montsant A."/>
            <person name="Oudot-Le Secq M.P."/>
            <person name="Napoli C."/>
            <person name="Obornik M."/>
            <person name="Parker M.S."/>
            <person name="Petit J.L."/>
            <person name="Porcel B.M."/>
            <person name="Poulsen N."/>
            <person name="Robison M."/>
            <person name="Rychlewski L."/>
            <person name="Rynearson T.A."/>
            <person name="Schmutz J."/>
            <person name="Shapiro H."/>
            <person name="Siaut M."/>
            <person name="Stanley M."/>
            <person name="Sussman M.R."/>
            <person name="Taylor A.R."/>
            <person name="Vardi A."/>
            <person name="von Dassow P."/>
            <person name="Vyverman W."/>
            <person name="Willis A."/>
            <person name="Wyrwicz L.S."/>
            <person name="Rokhsar D.S."/>
            <person name="Weissenbach J."/>
            <person name="Armbrust E.V."/>
            <person name="Green B.R."/>
            <person name="Van de Peer Y."/>
            <person name="Grigoriev I.V."/>
        </authorList>
    </citation>
    <scope>NUCLEOTIDE SEQUENCE [LARGE SCALE GENOMIC DNA]</scope>
    <source>
        <strain evidence="13 14">CCMP1335</strain>
    </source>
</reference>